<comment type="caution">
    <text evidence="2">The sequence shown here is derived from an EMBL/GenBank/DDBJ whole genome shotgun (WGS) entry which is preliminary data.</text>
</comment>
<gene>
    <name evidence="2" type="ORF">A2672_00180</name>
</gene>
<keyword evidence="1" id="KW-0812">Transmembrane</keyword>
<dbReference type="AlphaFoldDB" id="A0A1G2QZD1"/>
<organism evidence="2 3">
    <name type="scientific">Candidatus Wildermuthbacteria bacterium RIFCSPHIGHO2_01_FULL_49_22b</name>
    <dbReference type="NCBI Taxonomy" id="1802448"/>
    <lineage>
        <taxon>Bacteria</taxon>
        <taxon>Candidatus Wildermuthiibacteriota</taxon>
    </lineage>
</organism>
<protein>
    <recommendedName>
        <fullName evidence="4">EfeO-type cupredoxin-like domain-containing protein</fullName>
    </recommendedName>
</protein>
<reference evidence="2 3" key="1">
    <citation type="journal article" date="2016" name="Nat. Commun.">
        <title>Thousands of microbial genomes shed light on interconnected biogeochemical processes in an aquifer system.</title>
        <authorList>
            <person name="Anantharaman K."/>
            <person name="Brown C.T."/>
            <person name="Hug L.A."/>
            <person name="Sharon I."/>
            <person name="Castelle C.J."/>
            <person name="Probst A.J."/>
            <person name="Thomas B.C."/>
            <person name="Singh A."/>
            <person name="Wilkins M.J."/>
            <person name="Karaoz U."/>
            <person name="Brodie E.L."/>
            <person name="Williams K.H."/>
            <person name="Hubbard S.S."/>
            <person name="Banfield J.F."/>
        </authorList>
    </citation>
    <scope>NUCLEOTIDE SEQUENCE [LARGE SCALE GENOMIC DNA]</scope>
</reference>
<evidence type="ECO:0000256" key="1">
    <source>
        <dbReference type="SAM" id="Phobius"/>
    </source>
</evidence>
<feature type="transmembrane region" description="Helical" evidence="1">
    <location>
        <begin position="6"/>
        <end position="23"/>
    </location>
</feature>
<keyword evidence="1" id="KW-1133">Transmembrane helix</keyword>
<dbReference type="Gene3D" id="2.60.40.420">
    <property type="entry name" value="Cupredoxins - blue copper proteins"/>
    <property type="match status" value="1"/>
</dbReference>
<evidence type="ECO:0000313" key="2">
    <source>
        <dbReference type="EMBL" id="OHA65994.1"/>
    </source>
</evidence>
<name>A0A1G2QZD1_9BACT</name>
<keyword evidence="1" id="KW-0472">Membrane</keyword>
<sequence>MPKNVYLIIGVVAFLIVGGFLFLRGSEVQAPGQEQTTQEQVEAPLEVVVTYTDFGFSPREVTVAKDGTATFQNQSSRDMWPASAVHPTHMAYPGSDIEKCGTAEEPRLFDACGPVAPGESWSFVFTEQGSWGYHDHLNVSNTGRIAVQ</sequence>
<dbReference type="EMBL" id="MHTT01000008">
    <property type="protein sequence ID" value="OHA65994.1"/>
    <property type="molecule type" value="Genomic_DNA"/>
</dbReference>
<dbReference type="STRING" id="1802448.A2672_00180"/>
<evidence type="ECO:0000313" key="3">
    <source>
        <dbReference type="Proteomes" id="UP000178065"/>
    </source>
</evidence>
<dbReference type="InterPro" id="IPR008972">
    <property type="entry name" value="Cupredoxin"/>
</dbReference>
<dbReference type="SUPFAM" id="SSF49503">
    <property type="entry name" value="Cupredoxins"/>
    <property type="match status" value="1"/>
</dbReference>
<accession>A0A1G2QZD1</accession>
<proteinExistence type="predicted"/>
<evidence type="ECO:0008006" key="4">
    <source>
        <dbReference type="Google" id="ProtNLM"/>
    </source>
</evidence>
<dbReference type="Proteomes" id="UP000178065">
    <property type="component" value="Unassembled WGS sequence"/>
</dbReference>